<evidence type="ECO:0000259" key="4">
    <source>
        <dbReference type="Pfam" id="PF03358"/>
    </source>
</evidence>
<name>A0A1C5HLQ8_9ACTN</name>
<proteinExistence type="predicted"/>
<keyword evidence="2" id="KW-0288">FMN</keyword>
<reference evidence="5 6" key="1">
    <citation type="submission" date="2016-06" db="EMBL/GenBank/DDBJ databases">
        <authorList>
            <person name="Kjaerup R.B."/>
            <person name="Dalgaard T.S."/>
            <person name="Juul-Madsen H.R."/>
        </authorList>
    </citation>
    <scope>NUCLEOTIDE SEQUENCE [LARGE SCALE GENOMIC DNA]</scope>
    <source>
        <strain evidence="5 6">DSM 43904</strain>
    </source>
</reference>
<keyword evidence="6" id="KW-1185">Reference proteome</keyword>
<dbReference type="RefSeq" id="WP_088993420.1">
    <property type="nucleotide sequence ID" value="NZ_LT607750.1"/>
</dbReference>
<dbReference type="Proteomes" id="UP000198217">
    <property type="component" value="Chromosome I"/>
</dbReference>
<keyword evidence="1" id="KW-0285">Flavoprotein</keyword>
<evidence type="ECO:0000256" key="3">
    <source>
        <dbReference type="ARBA" id="ARBA00023002"/>
    </source>
</evidence>
<evidence type="ECO:0000313" key="5">
    <source>
        <dbReference type="EMBL" id="SCG46942.1"/>
    </source>
</evidence>
<dbReference type="EMBL" id="LT607750">
    <property type="protein sequence ID" value="SCG46942.1"/>
    <property type="molecule type" value="Genomic_DNA"/>
</dbReference>
<evidence type="ECO:0000256" key="1">
    <source>
        <dbReference type="ARBA" id="ARBA00022630"/>
    </source>
</evidence>
<dbReference type="InterPro" id="IPR005025">
    <property type="entry name" value="FMN_Rdtase-like_dom"/>
</dbReference>
<dbReference type="InterPro" id="IPR051814">
    <property type="entry name" value="NAD(P)H-dep_FMN_reductase"/>
</dbReference>
<accession>A0A1C5HLQ8</accession>
<dbReference type="GO" id="GO:0016491">
    <property type="term" value="F:oxidoreductase activity"/>
    <property type="evidence" value="ECO:0007669"/>
    <property type="project" value="UniProtKB-KW"/>
</dbReference>
<dbReference type="AlphaFoldDB" id="A0A1C5HLQ8"/>
<protein>
    <submittedName>
        <fullName evidence="5">FMN reductase</fullName>
    </submittedName>
</protein>
<dbReference type="Pfam" id="PF03358">
    <property type="entry name" value="FMN_red"/>
    <property type="match status" value="1"/>
</dbReference>
<dbReference type="Gene3D" id="3.40.50.360">
    <property type="match status" value="1"/>
</dbReference>
<evidence type="ECO:0000256" key="2">
    <source>
        <dbReference type="ARBA" id="ARBA00022643"/>
    </source>
</evidence>
<organism evidence="5 6">
    <name type="scientific">Micromonospora echinaurantiaca</name>
    <dbReference type="NCBI Taxonomy" id="47857"/>
    <lineage>
        <taxon>Bacteria</taxon>
        <taxon>Bacillati</taxon>
        <taxon>Actinomycetota</taxon>
        <taxon>Actinomycetes</taxon>
        <taxon>Micromonosporales</taxon>
        <taxon>Micromonosporaceae</taxon>
        <taxon>Micromonospora</taxon>
    </lineage>
</organism>
<keyword evidence="3" id="KW-0560">Oxidoreductase</keyword>
<gene>
    <name evidence="5" type="ORF">GA0070609_1852</name>
</gene>
<dbReference type="SUPFAM" id="SSF52218">
    <property type="entry name" value="Flavoproteins"/>
    <property type="match status" value="1"/>
</dbReference>
<feature type="domain" description="NADPH-dependent FMN reductase-like" evidence="4">
    <location>
        <begin position="12"/>
        <end position="151"/>
    </location>
</feature>
<dbReference type="PANTHER" id="PTHR43408">
    <property type="entry name" value="FMN REDUCTASE (NADPH)"/>
    <property type="match status" value="1"/>
</dbReference>
<dbReference type="InterPro" id="IPR029039">
    <property type="entry name" value="Flavoprotein-like_sf"/>
</dbReference>
<sequence length="191" mass="19813">MTSVDSGPVPFTVLVGNPRPRSRTRGVVLTAAELLRERLAETGVGLAAPTLVDLAELPAGLIVAEDRCTAVREAYAAVTGAALLLVASPTYKGSYTGLLKLFLDLLPRHGLAGTVAVPMMTAADRGHRHAVESYLRPLLVALGAAVPTAGLSVLESEFGAVERVLSAWSAGATPALGGLLDRRSRPLLSRA</sequence>
<evidence type="ECO:0000313" key="6">
    <source>
        <dbReference type="Proteomes" id="UP000198217"/>
    </source>
</evidence>
<dbReference type="PANTHER" id="PTHR43408:SF1">
    <property type="entry name" value="FMN REDUCTASE (NADPH)"/>
    <property type="match status" value="1"/>
</dbReference>